<feature type="domain" description="Nitrile hydratase beta subunit-like N-terminal" evidence="2">
    <location>
        <begin position="21"/>
        <end position="109"/>
    </location>
</feature>
<dbReference type="InterPro" id="IPR049054">
    <property type="entry name" value="CN_hydtase_beta-like_N"/>
</dbReference>
<evidence type="ECO:0000259" key="2">
    <source>
        <dbReference type="Pfam" id="PF21006"/>
    </source>
</evidence>
<dbReference type="SUPFAM" id="SSF50090">
    <property type="entry name" value="Electron transport accessory proteins"/>
    <property type="match status" value="1"/>
</dbReference>
<dbReference type="EMBL" id="BONU01000007">
    <property type="protein sequence ID" value="GIG73099.1"/>
    <property type="molecule type" value="Genomic_DNA"/>
</dbReference>
<evidence type="ECO:0000256" key="1">
    <source>
        <dbReference type="SAM" id="MobiDB-lite"/>
    </source>
</evidence>
<feature type="region of interest" description="Disordered" evidence="1">
    <location>
        <begin position="108"/>
        <end position="132"/>
    </location>
</feature>
<comment type="caution">
    <text evidence="3">The sequence shown here is derived from an EMBL/GenBank/DDBJ whole genome shotgun (WGS) entry which is preliminary data.</text>
</comment>
<dbReference type="Gene3D" id="1.10.472.20">
    <property type="entry name" value="Nitrile hydratase, beta subunit"/>
    <property type="match status" value="1"/>
</dbReference>
<dbReference type="Proteomes" id="UP000653674">
    <property type="component" value="Unassembled WGS sequence"/>
</dbReference>
<dbReference type="RefSeq" id="WP_168071740.1">
    <property type="nucleotide sequence ID" value="NZ_BAAAQJ010000003.1"/>
</dbReference>
<name>A0A8J3PLD3_9ACTN</name>
<dbReference type="InterPro" id="IPR008990">
    <property type="entry name" value="Elect_transpt_acc-like_dom_sf"/>
</dbReference>
<dbReference type="AlphaFoldDB" id="A0A8J3PLD3"/>
<keyword evidence="4" id="KW-1185">Reference proteome</keyword>
<feature type="compositionally biased region" description="Basic and acidic residues" evidence="1">
    <location>
        <begin position="111"/>
        <end position="132"/>
    </location>
</feature>
<accession>A0A8J3PLD3</accession>
<protein>
    <submittedName>
        <fullName evidence="3">Nitrile hydratase accessory protein</fullName>
    </submittedName>
</protein>
<evidence type="ECO:0000313" key="4">
    <source>
        <dbReference type="Proteomes" id="UP000653674"/>
    </source>
</evidence>
<gene>
    <name evidence="3" type="ORF">Pfl04_15030</name>
</gene>
<dbReference type="InterPro" id="IPR042262">
    <property type="entry name" value="CN_hydtase_beta_C"/>
</dbReference>
<proteinExistence type="predicted"/>
<sequence length="132" mass="14671">MTAALTVSLDVDGPAAPPRSNGELVFAEPWESRAFGLAMTLNEAGAFEWEEFRQRLIVRIADWETSHEPGECFSYYRCWLDALEQVVVAREFVTAGAVQERAAELAARPAGWDHGHDHGDHGHGHDHGDHDH</sequence>
<evidence type="ECO:0000313" key="3">
    <source>
        <dbReference type="EMBL" id="GIG73099.1"/>
    </source>
</evidence>
<dbReference type="NCBIfam" id="TIGR03889">
    <property type="entry name" value="nitrile_acc"/>
    <property type="match status" value="1"/>
</dbReference>
<organism evidence="3 4">
    <name type="scientific">Planosporangium flavigriseum</name>
    <dbReference type="NCBI Taxonomy" id="373681"/>
    <lineage>
        <taxon>Bacteria</taxon>
        <taxon>Bacillati</taxon>
        <taxon>Actinomycetota</taxon>
        <taxon>Actinomycetes</taxon>
        <taxon>Micromonosporales</taxon>
        <taxon>Micromonosporaceae</taxon>
        <taxon>Planosporangium</taxon>
    </lineage>
</organism>
<dbReference type="Pfam" id="PF21006">
    <property type="entry name" value="NHase_beta_N"/>
    <property type="match status" value="1"/>
</dbReference>
<reference evidence="3" key="1">
    <citation type="submission" date="2021-01" db="EMBL/GenBank/DDBJ databases">
        <title>Whole genome shotgun sequence of Planosporangium flavigriseum NBRC 105377.</title>
        <authorList>
            <person name="Komaki H."/>
            <person name="Tamura T."/>
        </authorList>
    </citation>
    <scope>NUCLEOTIDE SEQUENCE</scope>
    <source>
        <strain evidence="3">NBRC 105377</strain>
    </source>
</reference>
<dbReference type="InterPro" id="IPR023808">
    <property type="entry name" value="Nitrile_Hydratase_acc_put"/>
</dbReference>